<dbReference type="InterPro" id="IPR000089">
    <property type="entry name" value="Biotin_lipoyl"/>
</dbReference>
<sequence>MKLLHSTKNYTLTGEKKVNIQVRDGKLHKINNRKASIDIEYIDSDEFMIKVNEKTHIGEVLSLKQNEVSVMINGNTYHFNIDTELASKRKEKLTKDAGKKVAKTNAPLPGEIVAVLVSEGQEVHKGEPIMILEAMKMQNEITSPITGKIKTLHVKADETVMKDQALFEVSPVK</sequence>
<dbReference type="Proteomes" id="UP000319040">
    <property type="component" value="Unassembled WGS sequence"/>
</dbReference>
<dbReference type="PROSITE" id="PS00188">
    <property type="entry name" value="BIOTIN"/>
    <property type="match status" value="1"/>
</dbReference>
<keyword evidence="1" id="KW-0092">Biotin</keyword>
<accession>A0A521D5H9</accession>
<dbReference type="EMBL" id="FXTB01000004">
    <property type="protein sequence ID" value="SMO66915.1"/>
    <property type="molecule type" value="Genomic_DNA"/>
</dbReference>
<dbReference type="OrthoDB" id="9812676at2"/>
<dbReference type="Pfam" id="PF00364">
    <property type="entry name" value="Biotin_lipoyl"/>
    <property type="match status" value="1"/>
</dbReference>
<feature type="domain" description="Lipoyl-binding" evidence="2">
    <location>
        <begin position="88"/>
        <end position="170"/>
    </location>
</feature>
<dbReference type="Gene3D" id="2.40.50.100">
    <property type="match status" value="1"/>
</dbReference>
<dbReference type="AlphaFoldDB" id="A0A521D5H9"/>
<evidence type="ECO:0000256" key="1">
    <source>
        <dbReference type="ARBA" id="ARBA00023267"/>
    </source>
</evidence>
<evidence type="ECO:0000313" key="3">
    <source>
        <dbReference type="EMBL" id="SMO66915.1"/>
    </source>
</evidence>
<gene>
    <name evidence="3" type="ORF">SAMN06265379_104259</name>
</gene>
<keyword evidence="4" id="KW-1185">Reference proteome</keyword>
<dbReference type="PANTHER" id="PTHR45266">
    <property type="entry name" value="OXALOACETATE DECARBOXYLASE ALPHA CHAIN"/>
    <property type="match status" value="1"/>
</dbReference>
<dbReference type="SUPFAM" id="SSF51230">
    <property type="entry name" value="Single hybrid motif"/>
    <property type="match status" value="1"/>
</dbReference>
<proteinExistence type="predicted"/>
<evidence type="ECO:0000259" key="2">
    <source>
        <dbReference type="PROSITE" id="PS50968"/>
    </source>
</evidence>
<dbReference type="InterPro" id="IPR011053">
    <property type="entry name" value="Single_hybrid_motif"/>
</dbReference>
<organism evidence="3 4">
    <name type="scientific">Saccharicrinis carchari</name>
    <dbReference type="NCBI Taxonomy" id="1168039"/>
    <lineage>
        <taxon>Bacteria</taxon>
        <taxon>Pseudomonadati</taxon>
        <taxon>Bacteroidota</taxon>
        <taxon>Bacteroidia</taxon>
        <taxon>Marinilabiliales</taxon>
        <taxon>Marinilabiliaceae</taxon>
        <taxon>Saccharicrinis</taxon>
    </lineage>
</organism>
<dbReference type="PANTHER" id="PTHR45266:SF3">
    <property type="entry name" value="OXALOACETATE DECARBOXYLASE ALPHA CHAIN"/>
    <property type="match status" value="1"/>
</dbReference>
<evidence type="ECO:0000313" key="4">
    <source>
        <dbReference type="Proteomes" id="UP000319040"/>
    </source>
</evidence>
<dbReference type="FunFam" id="2.40.50.100:FF:000003">
    <property type="entry name" value="Acetyl-CoA carboxylase biotin carboxyl carrier protein"/>
    <property type="match status" value="1"/>
</dbReference>
<reference evidence="3 4" key="1">
    <citation type="submission" date="2017-05" db="EMBL/GenBank/DDBJ databases">
        <authorList>
            <person name="Varghese N."/>
            <person name="Submissions S."/>
        </authorList>
    </citation>
    <scope>NUCLEOTIDE SEQUENCE [LARGE SCALE GENOMIC DNA]</scope>
    <source>
        <strain evidence="3 4">DSM 27040</strain>
    </source>
</reference>
<dbReference type="InterPro" id="IPR001882">
    <property type="entry name" value="Biotin_BS"/>
</dbReference>
<dbReference type="CDD" id="cd06850">
    <property type="entry name" value="biotinyl_domain"/>
    <property type="match status" value="1"/>
</dbReference>
<name>A0A521D5H9_SACCC</name>
<protein>
    <submittedName>
        <fullName evidence="3">Biotin-requiring enzyme</fullName>
    </submittedName>
</protein>
<dbReference type="InterPro" id="IPR050709">
    <property type="entry name" value="Biotin_Carboxyl_Carrier/Decarb"/>
</dbReference>
<dbReference type="RefSeq" id="WP_142533400.1">
    <property type="nucleotide sequence ID" value="NZ_FXTB01000004.1"/>
</dbReference>
<dbReference type="PROSITE" id="PS50968">
    <property type="entry name" value="BIOTINYL_LIPOYL"/>
    <property type="match status" value="1"/>
</dbReference>